<dbReference type="AlphaFoldDB" id="A0AA95NMI8"/>
<evidence type="ECO:0000313" key="4">
    <source>
        <dbReference type="Proteomes" id="UP001177769"/>
    </source>
</evidence>
<keyword evidence="4" id="KW-1185">Reference proteome</keyword>
<dbReference type="RefSeq" id="WP_285235334.1">
    <property type="nucleotide sequence ID" value="NZ_CP116346.1"/>
</dbReference>
<name>A0AA95NMI8_9BURK</name>
<feature type="signal peptide" evidence="1">
    <location>
        <begin position="1"/>
        <end position="19"/>
    </location>
</feature>
<dbReference type="Proteomes" id="UP001177769">
    <property type="component" value="Chromosome"/>
</dbReference>
<reference evidence="3" key="1">
    <citation type="submission" date="2023-01" db="EMBL/GenBank/DDBJ databases">
        <title>Whole genome sequence of Paucibacter sp. S2-9 isolated from pond sediment.</title>
        <authorList>
            <person name="Jung J.Y."/>
        </authorList>
    </citation>
    <scope>NUCLEOTIDE SEQUENCE</scope>
    <source>
        <strain evidence="3">S2-9</strain>
    </source>
</reference>
<evidence type="ECO:0000259" key="2">
    <source>
        <dbReference type="Pfam" id="PF13115"/>
    </source>
</evidence>
<dbReference type="PROSITE" id="PS51257">
    <property type="entry name" value="PROKAR_LIPOPROTEIN"/>
    <property type="match status" value="1"/>
</dbReference>
<evidence type="ECO:0000313" key="3">
    <source>
        <dbReference type="EMBL" id="WIT14206.1"/>
    </source>
</evidence>
<organism evidence="3 4">
    <name type="scientific">Paucibacter sediminis</name>
    <dbReference type="NCBI Taxonomy" id="3019553"/>
    <lineage>
        <taxon>Bacteria</taxon>
        <taxon>Pseudomonadati</taxon>
        <taxon>Pseudomonadota</taxon>
        <taxon>Betaproteobacteria</taxon>
        <taxon>Burkholderiales</taxon>
        <taxon>Sphaerotilaceae</taxon>
        <taxon>Roseateles</taxon>
    </lineage>
</organism>
<dbReference type="EMBL" id="CP116346">
    <property type="protein sequence ID" value="WIT14206.1"/>
    <property type="molecule type" value="Genomic_DNA"/>
</dbReference>
<feature type="domain" description="YtkA-like" evidence="2">
    <location>
        <begin position="56"/>
        <end position="126"/>
    </location>
</feature>
<accession>A0AA95NMI8</accession>
<gene>
    <name evidence="3" type="ORF">PFX98_11470</name>
</gene>
<proteinExistence type="predicted"/>
<protein>
    <submittedName>
        <fullName evidence="3">FixH family protein</fullName>
    </submittedName>
</protein>
<evidence type="ECO:0000256" key="1">
    <source>
        <dbReference type="SAM" id="SignalP"/>
    </source>
</evidence>
<feature type="chain" id="PRO_5041736863" evidence="1">
    <location>
        <begin position="20"/>
        <end position="150"/>
    </location>
</feature>
<dbReference type="KEGG" id="pais:PFX98_11470"/>
<keyword evidence="1" id="KW-0732">Signal</keyword>
<dbReference type="InterPro" id="IPR032693">
    <property type="entry name" value="YtkA-like_dom"/>
</dbReference>
<sequence length="150" mass="15914">MSRSSLSFALVAAASTALAGLLTACGTPPADLDLSLQHPSVQRRFVVAMEPPAQGPAVGQMHAWRLKLATAEGQPVSQARISIAGGMPQHGHGLPTQPRVTKEPILGTYVIEGMKFSMTGWWDLRLDIDAAGARDQAVFNLVMTDAGLQR</sequence>
<dbReference type="Pfam" id="PF13115">
    <property type="entry name" value="YtkA"/>
    <property type="match status" value="1"/>
</dbReference>